<dbReference type="PANTHER" id="PTHR12001">
    <property type="entry name" value="GERANYLGERANYL PYROPHOSPHATE SYNTHASE"/>
    <property type="match status" value="1"/>
</dbReference>
<proteinExistence type="inferred from homology"/>
<dbReference type="PANTHER" id="PTHR12001:SF85">
    <property type="entry name" value="SHORT CHAIN ISOPRENYL DIPHOSPHATE SYNTHASE"/>
    <property type="match status" value="1"/>
</dbReference>
<evidence type="ECO:0000256" key="5">
    <source>
        <dbReference type="ARBA" id="ARBA00022842"/>
    </source>
</evidence>
<dbReference type="GO" id="GO:0008299">
    <property type="term" value="P:isoprenoid biosynthetic process"/>
    <property type="evidence" value="ECO:0007669"/>
    <property type="project" value="InterPro"/>
</dbReference>
<name>A0A7G9YM28_9EURY</name>
<dbReference type="PROSITE" id="PS00723">
    <property type="entry name" value="POLYPRENYL_SYNTHASE_1"/>
    <property type="match status" value="1"/>
</dbReference>
<dbReference type="EMBL" id="MT630677">
    <property type="protein sequence ID" value="QNO41852.1"/>
    <property type="molecule type" value="Genomic_DNA"/>
</dbReference>
<reference evidence="8" key="1">
    <citation type="submission" date="2020-06" db="EMBL/GenBank/DDBJ databases">
        <title>Unique genomic features of the anaerobic methanotrophic archaea.</title>
        <authorList>
            <person name="Chadwick G.L."/>
            <person name="Skennerton C.T."/>
            <person name="Laso-Perez R."/>
            <person name="Leu A.O."/>
            <person name="Speth D.R."/>
            <person name="Yu H."/>
            <person name="Morgan-Lang C."/>
            <person name="Hatzenpichler R."/>
            <person name="Goudeau D."/>
            <person name="Malmstrom R."/>
            <person name="Brazelton W.J."/>
            <person name="Woyke T."/>
            <person name="Hallam S.J."/>
            <person name="Tyson G.W."/>
            <person name="Wegener G."/>
            <person name="Boetius A."/>
            <person name="Orphan V."/>
        </authorList>
    </citation>
    <scope>NUCLEOTIDE SEQUENCE</scope>
</reference>
<evidence type="ECO:0000256" key="4">
    <source>
        <dbReference type="ARBA" id="ARBA00022723"/>
    </source>
</evidence>
<dbReference type="SFLD" id="SFLDG01017">
    <property type="entry name" value="Polyprenyl_Transferase_Like"/>
    <property type="match status" value="1"/>
</dbReference>
<comment type="cofactor">
    <cofactor evidence="1">
        <name>Mg(2+)</name>
        <dbReference type="ChEBI" id="CHEBI:18420"/>
    </cofactor>
</comment>
<dbReference type="AlphaFoldDB" id="A0A7G9YM28"/>
<dbReference type="InterPro" id="IPR000092">
    <property type="entry name" value="Polyprenyl_synt"/>
</dbReference>
<comment type="similarity">
    <text evidence="2 6">Belongs to the FPP/GGPP synthase family.</text>
</comment>
<dbReference type="CDD" id="cd00685">
    <property type="entry name" value="Trans_IPPS_HT"/>
    <property type="match status" value="1"/>
</dbReference>
<protein>
    <submittedName>
        <fullName evidence="8">Geranylfarnesyl diphosphate synthase</fullName>
        <ecNumber evidence="8">2.5.1.81</ecNumber>
    </submittedName>
</protein>
<evidence type="ECO:0000313" key="8">
    <source>
        <dbReference type="EMBL" id="QNO49062.1"/>
    </source>
</evidence>
<gene>
    <name evidence="7" type="ORF">BDEPBIDA_00006</name>
    <name evidence="8" type="ORF">FFEDGKNF_00017</name>
</gene>
<dbReference type="InterPro" id="IPR033749">
    <property type="entry name" value="Polyprenyl_synt_CS"/>
</dbReference>
<dbReference type="InterPro" id="IPR008949">
    <property type="entry name" value="Isoprenoid_synthase_dom_sf"/>
</dbReference>
<evidence type="ECO:0000313" key="7">
    <source>
        <dbReference type="EMBL" id="QNO41852.1"/>
    </source>
</evidence>
<accession>A0A7G9YM28</accession>
<dbReference type="GO" id="GO:0044687">
    <property type="term" value="F:geranylfarnesyl diphosphate synthase activity"/>
    <property type="evidence" value="ECO:0007669"/>
    <property type="project" value="UniProtKB-EC"/>
</dbReference>
<organism evidence="8">
    <name type="scientific">Candidatus Methanogaster sp. ANME-2c ERB4</name>
    <dbReference type="NCBI Taxonomy" id="2759911"/>
    <lineage>
        <taxon>Archaea</taxon>
        <taxon>Methanobacteriati</taxon>
        <taxon>Methanobacteriota</taxon>
        <taxon>Stenosarchaea group</taxon>
        <taxon>Methanomicrobia</taxon>
        <taxon>Methanosarcinales</taxon>
        <taxon>ANME-2 cluster</taxon>
        <taxon>Candidatus Methanogasteraceae</taxon>
        <taxon>Candidatus Methanogaster</taxon>
    </lineage>
</organism>
<evidence type="ECO:0000256" key="1">
    <source>
        <dbReference type="ARBA" id="ARBA00001946"/>
    </source>
</evidence>
<dbReference type="EC" id="2.5.1.81" evidence="8"/>
<dbReference type="SUPFAM" id="SSF48576">
    <property type="entry name" value="Terpenoid synthases"/>
    <property type="match status" value="1"/>
</dbReference>
<dbReference type="SFLD" id="SFLDS00005">
    <property type="entry name" value="Isoprenoid_Synthase_Type_I"/>
    <property type="match status" value="1"/>
</dbReference>
<dbReference type="Gene3D" id="1.10.600.10">
    <property type="entry name" value="Farnesyl Diphosphate Synthase"/>
    <property type="match status" value="1"/>
</dbReference>
<sequence>MITDWHEYGLINGAITSLMDDREESGLKRVVRHVFDSGGKRIRPIILILTSELFGGDADECTDAALAIELIHSASLIHDDILDVGLVRRGVPSVYKQFGLAAAILCGDFLISKSIELISKYDQAVIQDFGRAGMSMSEGEAIDVASNETEFSEGDYFKCISKKTASLFAASACMGSRISGAPAESVFQCAEFGMHLGMAYQIVDDILEYKELQHEKKSENAAVTLPHIIPNSDALDISIQEVRHHVDCSKRILEPFDDSDARNKLLKIVDYMTFDLIGDVGTRIV</sequence>
<evidence type="ECO:0000256" key="6">
    <source>
        <dbReference type="RuleBase" id="RU004466"/>
    </source>
</evidence>
<evidence type="ECO:0000256" key="2">
    <source>
        <dbReference type="ARBA" id="ARBA00006706"/>
    </source>
</evidence>
<dbReference type="GO" id="GO:0046872">
    <property type="term" value="F:metal ion binding"/>
    <property type="evidence" value="ECO:0007669"/>
    <property type="project" value="UniProtKB-KW"/>
</dbReference>
<dbReference type="Pfam" id="PF00348">
    <property type="entry name" value="polyprenyl_synt"/>
    <property type="match status" value="1"/>
</dbReference>
<evidence type="ECO:0000256" key="3">
    <source>
        <dbReference type="ARBA" id="ARBA00022679"/>
    </source>
</evidence>
<dbReference type="EMBL" id="MT631370">
    <property type="protein sequence ID" value="QNO49062.1"/>
    <property type="molecule type" value="Genomic_DNA"/>
</dbReference>
<keyword evidence="3 6" id="KW-0808">Transferase</keyword>
<keyword evidence="5" id="KW-0460">Magnesium</keyword>
<keyword evidence="4" id="KW-0479">Metal-binding</keyword>